<reference evidence="4" key="1">
    <citation type="submission" date="2006-10" db="EMBL/GenBank/DDBJ databases">
        <authorList>
            <person name="Amadeo P."/>
            <person name="Zhao Q."/>
            <person name="Wortman J."/>
            <person name="Fraser-Liggett C."/>
            <person name="Carlton J."/>
        </authorList>
    </citation>
    <scope>NUCLEOTIDE SEQUENCE</scope>
    <source>
        <strain evidence="4">G3</strain>
    </source>
</reference>
<dbReference type="Proteomes" id="UP000001542">
    <property type="component" value="Unassembled WGS sequence"/>
</dbReference>
<dbReference type="PANTHER" id="PTHR44329:SF214">
    <property type="entry name" value="PROTEIN KINASE DOMAIN-CONTAINING PROTEIN"/>
    <property type="match status" value="1"/>
</dbReference>
<evidence type="ECO:0000313" key="4">
    <source>
        <dbReference type="EMBL" id="EAY19177.1"/>
    </source>
</evidence>
<keyword evidence="5" id="KW-1185">Reference proteome</keyword>
<dbReference type="VEuPathDB" id="TrichDB:TVAG_214020"/>
<feature type="region of interest" description="Disordered" evidence="1">
    <location>
        <begin position="361"/>
        <end position="387"/>
    </location>
</feature>
<dbReference type="SUPFAM" id="SSF56112">
    <property type="entry name" value="Protein kinase-like (PK-like)"/>
    <property type="match status" value="1"/>
</dbReference>
<name>A2DK06_TRIV3</name>
<dbReference type="VEuPathDB" id="TrichDB:TVAGG3_0169310"/>
<keyword evidence="4" id="KW-0808">Transferase</keyword>
<dbReference type="PANTHER" id="PTHR44329">
    <property type="entry name" value="SERINE/THREONINE-PROTEIN KINASE TNNI3K-RELATED"/>
    <property type="match status" value="1"/>
</dbReference>
<dbReference type="InterPro" id="IPR011009">
    <property type="entry name" value="Kinase-like_dom_sf"/>
</dbReference>
<dbReference type="RefSeq" id="XP_001580163.1">
    <property type="nucleotide sequence ID" value="XM_001580113.1"/>
</dbReference>
<dbReference type="AlphaFoldDB" id="A2DK06"/>
<feature type="compositionally biased region" description="Polar residues" evidence="1">
    <location>
        <begin position="369"/>
        <end position="380"/>
    </location>
</feature>
<sequence>MEDELVRRLEHLRPVEVRLDEFKILSTVGKGATCEVYQAHHLATGAVCAVKKFLSETFTAAEIHNFYREIKILSRARNYFLIPFYGISFSSPYIIAMKYIKRGSLHSAIFHKEGAPQLTPTNKTIIAFCIASGMQYLHEHDVIHRDLKSLNVLLDGKLYPHICDFGISRVKSDSDQLMTKMIGTPHWMAPEVFSSNDYTNKVDIYSFAILLWELISEERPYKGYSAPQLIAAVCTKNERPPIPKKCTTKLKNLLTQCWHKNPKLRPTFADIMDTIRNGKAYFPDTDESQMEEFFKLYDSDYFQKKGRMPSPFLKKQLKSANTESQIQKVKKPEDKNNFDEEVMEMPSFSISEDYNVRGKRKKLTKRAQSHMSIENDSNLQADDDESGSFFKNASETPLSFQMVPPSDFTDAQLGESVIEQKQEPTVKINKISTFELPEERNDKEIERIVSICTVKKTNSMTAMSTSLILPQFDNMDGLKPLESEIPESPFEEQIKPSFELEDPLNYTYPEREIPKPSVFMQPQPPKYDENGKLVNVFLEMENVQSPFSRSTFGSTNVDNLLDYKSPHFETLFNKTMWKLNKANCKDFFSIASLLFSPPIPLYICKFTLDSVLKLVEQNQNAWKPFSKSDAPENLPLHTPCLFDLSARLLLYAIPMNPNLMTVEKAKTILSMSKYKINQVLRIFSVYVSNLVYMDDPIPILETFLDISLHLIKLGGGLKLVRILYYLLKNSSKQIIEKFTDKITKIFGHLMFTNDLLLVANVYSCLIDLKLAIDIPTELLLVNLKFHDIRKYVIMYLTATESIYKVEKEVIIQIIDYCAKDEIAALLLAKISSNPTLSQVVCQKCIWLSENFSPNLENSLRIFCVNFTRQENRLKMINSNYFTEFMKRLVTSPDEKYLKFVNSLINRSFDLIGDELMPRLHKDKVMEKWISACYASKNEDIVYCFLKISRQVLSNDIYYEEYDDFIKNISYYFDAEGKYVEPVIDLLFVMSGNIKYLQLLKTIDLNKVFDMSFIPDKSRQSRDTILERISC</sequence>
<organism evidence="4 5">
    <name type="scientific">Trichomonas vaginalis (strain ATCC PRA-98 / G3)</name>
    <dbReference type="NCBI Taxonomy" id="412133"/>
    <lineage>
        <taxon>Eukaryota</taxon>
        <taxon>Metamonada</taxon>
        <taxon>Parabasalia</taxon>
        <taxon>Trichomonadida</taxon>
        <taxon>Trichomonadidae</taxon>
        <taxon>Trichomonas</taxon>
    </lineage>
</organism>
<evidence type="ECO:0000313" key="5">
    <source>
        <dbReference type="Proteomes" id="UP000001542"/>
    </source>
</evidence>
<dbReference type="STRING" id="5722.A2DK06"/>
<dbReference type="GO" id="GO:0005524">
    <property type="term" value="F:ATP binding"/>
    <property type="evidence" value="ECO:0007669"/>
    <property type="project" value="InterPro"/>
</dbReference>
<dbReference type="CDD" id="cd13999">
    <property type="entry name" value="STKc_MAP3K-like"/>
    <property type="match status" value="1"/>
</dbReference>
<dbReference type="EMBL" id="DS113210">
    <property type="protein sequence ID" value="EAY19177.1"/>
    <property type="molecule type" value="Genomic_DNA"/>
</dbReference>
<accession>A2DK06</accession>
<gene>
    <name evidence="4" type="ORF">TVAG_214020</name>
</gene>
<keyword evidence="2" id="KW-0812">Transmembrane</keyword>
<dbReference type="PRINTS" id="PR00109">
    <property type="entry name" value="TYRKINASE"/>
</dbReference>
<dbReference type="InParanoid" id="A2DK06"/>
<keyword evidence="4" id="KW-0418">Kinase</keyword>
<dbReference type="KEGG" id="tva:5464702"/>
<keyword evidence="2" id="KW-1133">Transmembrane helix</keyword>
<dbReference type="InterPro" id="IPR051681">
    <property type="entry name" value="Ser/Thr_Kinases-Pseudokinases"/>
</dbReference>
<dbReference type="InterPro" id="IPR000719">
    <property type="entry name" value="Prot_kinase_dom"/>
</dbReference>
<protein>
    <submittedName>
        <fullName evidence="4">TKL family protein kinase</fullName>
    </submittedName>
</protein>
<dbReference type="SMART" id="SM00220">
    <property type="entry name" value="S_TKc"/>
    <property type="match status" value="1"/>
</dbReference>
<evidence type="ECO:0000259" key="3">
    <source>
        <dbReference type="PROSITE" id="PS50011"/>
    </source>
</evidence>
<feature type="transmembrane region" description="Helical" evidence="2">
    <location>
        <begin position="78"/>
        <end position="100"/>
    </location>
</feature>
<reference evidence="4" key="2">
    <citation type="journal article" date="2007" name="Science">
        <title>Draft genome sequence of the sexually transmitted pathogen Trichomonas vaginalis.</title>
        <authorList>
            <person name="Carlton J.M."/>
            <person name="Hirt R.P."/>
            <person name="Silva J.C."/>
            <person name="Delcher A.L."/>
            <person name="Schatz M."/>
            <person name="Zhao Q."/>
            <person name="Wortman J.R."/>
            <person name="Bidwell S.L."/>
            <person name="Alsmark U.C.M."/>
            <person name="Besteiro S."/>
            <person name="Sicheritz-Ponten T."/>
            <person name="Noel C.J."/>
            <person name="Dacks J.B."/>
            <person name="Foster P.G."/>
            <person name="Simillion C."/>
            <person name="Van de Peer Y."/>
            <person name="Miranda-Saavedra D."/>
            <person name="Barton G.J."/>
            <person name="Westrop G.D."/>
            <person name="Mueller S."/>
            <person name="Dessi D."/>
            <person name="Fiori P.L."/>
            <person name="Ren Q."/>
            <person name="Paulsen I."/>
            <person name="Zhang H."/>
            <person name="Bastida-Corcuera F.D."/>
            <person name="Simoes-Barbosa A."/>
            <person name="Brown M.T."/>
            <person name="Hayes R.D."/>
            <person name="Mukherjee M."/>
            <person name="Okumura C.Y."/>
            <person name="Schneider R."/>
            <person name="Smith A.J."/>
            <person name="Vanacova S."/>
            <person name="Villalvazo M."/>
            <person name="Haas B.J."/>
            <person name="Pertea M."/>
            <person name="Feldblyum T.V."/>
            <person name="Utterback T.R."/>
            <person name="Shu C.L."/>
            <person name="Osoegawa K."/>
            <person name="de Jong P.J."/>
            <person name="Hrdy I."/>
            <person name="Horvathova L."/>
            <person name="Zubacova Z."/>
            <person name="Dolezal P."/>
            <person name="Malik S.B."/>
            <person name="Logsdon J.M. Jr."/>
            <person name="Henze K."/>
            <person name="Gupta A."/>
            <person name="Wang C.C."/>
            <person name="Dunne R.L."/>
            <person name="Upcroft J.A."/>
            <person name="Upcroft P."/>
            <person name="White O."/>
            <person name="Salzberg S.L."/>
            <person name="Tang P."/>
            <person name="Chiu C.-H."/>
            <person name="Lee Y.-S."/>
            <person name="Embley T.M."/>
            <person name="Coombs G.H."/>
            <person name="Mottram J.C."/>
            <person name="Tachezy J."/>
            <person name="Fraser-Liggett C.M."/>
            <person name="Johnson P.J."/>
        </authorList>
    </citation>
    <scope>NUCLEOTIDE SEQUENCE [LARGE SCALE GENOMIC DNA]</scope>
    <source>
        <strain evidence="4">G3</strain>
    </source>
</reference>
<dbReference type="Gene3D" id="1.10.510.10">
    <property type="entry name" value="Transferase(Phosphotransferase) domain 1"/>
    <property type="match status" value="1"/>
</dbReference>
<dbReference type="SMR" id="A2DK06"/>
<dbReference type="PROSITE" id="PS50011">
    <property type="entry name" value="PROTEIN_KINASE_DOM"/>
    <property type="match status" value="1"/>
</dbReference>
<dbReference type="InterPro" id="IPR008271">
    <property type="entry name" value="Ser/Thr_kinase_AS"/>
</dbReference>
<dbReference type="GO" id="GO:0007165">
    <property type="term" value="P:signal transduction"/>
    <property type="evidence" value="ECO:0000318"/>
    <property type="project" value="GO_Central"/>
</dbReference>
<evidence type="ECO:0000256" key="1">
    <source>
        <dbReference type="SAM" id="MobiDB-lite"/>
    </source>
</evidence>
<feature type="domain" description="Protein kinase" evidence="3">
    <location>
        <begin position="22"/>
        <end position="282"/>
    </location>
</feature>
<dbReference type="GO" id="GO:0004672">
    <property type="term" value="F:protein kinase activity"/>
    <property type="evidence" value="ECO:0000318"/>
    <property type="project" value="GO_Central"/>
</dbReference>
<proteinExistence type="predicted"/>
<dbReference type="InterPro" id="IPR001245">
    <property type="entry name" value="Ser-Thr/Tyr_kinase_cat_dom"/>
</dbReference>
<evidence type="ECO:0000256" key="2">
    <source>
        <dbReference type="SAM" id="Phobius"/>
    </source>
</evidence>
<dbReference type="GO" id="GO:0005737">
    <property type="term" value="C:cytoplasm"/>
    <property type="evidence" value="ECO:0000318"/>
    <property type="project" value="GO_Central"/>
</dbReference>
<dbReference type="PROSITE" id="PS00108">
    <property type="entry name" value="PROTEIN_KINASE_ST"/>
    <property type="match status" value="1"/>
</dbReference>
<keyword evidence="2" id="KW-0472">Membrane</keyword>
<dbReference type="eggNOG" id="KOG0192">
    <property type="taxonomic scope" value="Eukaryota"/>
</dbReference>
<dbReference type="Pfam" id="PF07714">
    <property type="entry name" value="PK_Tyr_Ser-Thr"/>
    <property type="match status" value="1"/>
</dbReference>